<comment type="caution">
    <text evidence="2">The sequence shown here is derived from an EMBL/GenBank/DDBJ whole genome shotgun (WGS) entry which is preliminary data.</text>
</comment>
<sequence length="416" mass="45015">MSRRYSSVAHSIERALPGFPFDAILPWRRRAVRAGGATPIGHGDVRVLIGPENSAGQAYAWSRAITSALGESATSLMIRSAGDRWQFPADHVVASADAAHLPWQRAQWRAVGRFTHVILESGRPLFGDDGTAVDAQVRRLMKRGIKVALLWHGSDIRGPHSHAAREAFSPFRVIDSLRVEEIADRVSRNRELANALRIPQFVSTPDLLIDAPEATWLPVVVDCDEWSHAGIAPPFRGQRPVVAHAPSDGPMKGTGLVRPLLRKLHDEGLLEYREAEGLPSTSMRDFFSSADIVLDQFALGSFGVASSEALSAGRLVIGHVSPQTRAVVEAVTGRQLPIVQSTADTLESTLRTIVADPAQFSDVADRGREYARAVHDGRFSAQVLGSFLGVPHDSGSQHGHGTMDECPLGPMEGENG</sequence>
<feature type="region of interest" description="Disordered" evidence="1">
    <location>
        <begin position="390"/>
        <end position="416"/>
    </location>
</feature>
<name>A0ABU0PCG0_9MICO</name>
<dbReference type="Gene3D" id="3.40.50.2000">
    <property type="entry name" value="Glycogen Phosphorylase B"/>
    <property type="match status" value="1"/>
</dbReference>
<gene>
    <name evidence="2" type="ORF">QFZ46_003192</name>
</gene>
<dbReference type="RefSeq" id="WP_307363202.1">
    <property type="nucleotide sequence ID" value="NZ_JAUSXK010000001.1"/>
</dbReference>
<reference evidence="2 3" key="1">
    <citation type="submission" date="2023-07" db="EMBL/GenBank/DDBJ databases">
        <title>Comparative genomics of wheat-associated soil bacteria to identify genetic determinants of phenazine resistance.</title>
        <authorList>
            <person name="Mouncey N."/>
        </authorList>
    </citation>
    <scope>NUCLEOTIDE SEQUENCE [LARGE SCALE GENOMIC DNA]</scope>
    <source>
        <strain evidence="2 3">W2I7</strain>
    </source>
</reference>
<evidence type="ECO:0000313" key="2">
    <source>
        <dbReference type="EMBL" id="MDQ0645032.1"/>
    </source>
</evidence>
<protein>
    <recommendedName>
        <fullName evidence="4">Glycosyltransferase involved in cell wall biosynthesis</fullName>
    </recommendedName>
</protein>
<proteinExistence type="predicted"/>
<evidence type="ECO:0000313" key="3">
    <source>
        <dbReference type="Proteomes" id="UP001239085"/>
    </source>
</evidence>
<dbReference type="Proteomes" id="UP001239085">
    <property type="component" value="Unassembled WGS sequence"/>
</dbReference>
<organism evidence="2 3">
    <name type="scientific">Microbacterium murale</name>
    <dbReference type="NCBI Taxonomy" id="1081040"/>
    <lineage>
        <taxon>Bacteria</taxon>
        <taxon>Bacillati</taxon>
        <taxon>Actinomycetota</taxon>
        <taxon>Actinomycetes</taxon>
        <taxon>Micrococcales</taxon>
        <taxon>Microbacteriaceae</taxon>
        <taxon>Microbacterium</taxon>
    </lineage>
</organism>
<accession>A0ABU0PCG0</accession>
<keyword evidence="3" id="KW-1185">Reference proteome</keyword>
<evidence type="ECO:0008006" key="4">
    <source>
        <dbReference type="Google" id="ProtNLM"/>
    </source>
</evidence>
<dbReference type="SUPFAM" id="SSF53756">
    <property type="entry name" value="UDP-Glycosyltransferase/glycogen phosphorylase"/>
    <property type="match status" value="1"/>
</dbReference>
<dbReference type="EMBL" id="JAUSXK010000001">
    <property type="protein sequence ID" value="MDQ0645032.1"/>
    <property type="molecule type" value="Genomic_DNA"/>
</dbReference>
<evidence type="ECO:0000256" key="1">
    <source>
        <dbReference type="SAM" id="MobiDB-lite"/>
    </source>
</evidence>